<gene>
    <name evidence="2" type="ORF">K461DRAFT_274862</name>
</gene>
<accession>A0A9P4J5K6</accession>
<sequence>MRTQRLALLRQPLQRRAESTARRLRVKHGVPPAPSFIPEPEIKQDHIIYNPPSSLPNVYHTPTKFLPASDPRRPASTSPAAVATAGTASTDAAAPIDLSPTALLARAKLGPAPSTLPLVSAPHERRYHLTQADVSELRRLRAEDHKQWTVKRLAQKFECSEAFVRLCAFSVEAKAEQDQKIDAIRNRWGRTKREAREERGRRREQWGEA</sequence>
<dbReference type="PANTHER" id="PTHR28266:SF1">
    <property type="entry name" value="LARGE RIBOSOMAL SUBUNIT PROTEIN ML58"/>
    <property type="match status" value="1"/>
</dbReference>
<dbReference type="Proteomes" id="UP000799439">
    <property type="component" value="Unassembled WGS sequence"/>
</dbReference>
<dbReference type="InterPro" id="IPR024388">
    <property type="entry name" value="Ribosomal_mL58"/>
</dbReference>
<feature type="region of interest" description="Disordered" evidence="1">
    <location>
        <begin position="189"/>
        <end position="209"/>
    </location>
</feature>
<keyword evidence="3" id="KW-1185">Reference proteome</keyword>
<comment type="caution">
    <text evidence="2">The sequence shown here is derived from an EMBL/GenBank/DDBJ whole genome shotgun (WGS) entry which is preliminary data.</text>
</comment>
<evidence type="ECO:0000313" key="3">
    <source>
        <dbReference type="Proteomes" id="UP000799439"/>
    </source>
</evidence>
<dbReference type="AlphaFoldDB" id="A0A9P4J5K6"/>
<dbReference type="PANTHER" id="PTHR28266">
    <property type="entry name" value="54S RIBOSOMAL PROTEIN L20, MITOCHONDRIAL"/>
    <property type="match status" value="1"/>
</dbReference>
<dbReference type="GO" id="GO:0003735">
    <property type="term" value="F:structural constituent of ribosome"/>
    <property type="evidence" value="ECO:0007669"/>
    <property type="project" value="TreeGrafter"/>
</dbReference>
<dbReference type="OrthoDB" id="6021263at2759"/>
<dbReference type="Pfam" id="PF12824">
    <property type="entry name" value="MRP-L20"/>
    <property type="match status" value="1"/>
</dbReference>
<feature type="region of interest" description="Disordered" evidence="1">
    <location>
        <begin position="1"/>
        <end position="23"/>
    </location>
</feature>
<organism evidence="2 3">
    <name type="scientific">Myriangium duriaei CBS 260.36</name>
    <dbReference type="NCBI Taxonomy" id="1168546"/>
    <lineage>
        <taxon>Eukaryota</taxon>
        <taxon>Fungi</taxon>
        <taxon>Dikarya</taxon>
        <taxon>Ascomycota</taxon>
        <taxon>Pezizomycotina</taxon>
        <taxon>Dothideomycetes</taxon>
        <taxon>Dothideomycetidae</taxon>
        <taxon>Myriangiales</taxon>
        <taxon>Myriangiaceae</taxon>
        <taxon>Myriangium</taxon>
    </lineage>
</organism>
<proteinExistence type="predicted"/>
<evidence type="ECO:0000313" key="2">
    <source>
        <dbReference type="EMBL" id="KAF2155827.1"/>
    </source>
</evidence>
<reference evidence="2" key="1">
    <citation type="journal article" date="2020" name="Stud. Mycol.">
        <title>101 Dothideomycetes genomes: a test case for predicting lifestyles and emergence of pathogens.</title>
        <authorList>
            <person name="Haridas S."/>
            <person name="Albert R."/>
            <person name="Binder M."/>
            <person name="Bloem J."/>
            <person name="Labutti K."/>
            <person name="Salamov A."/>
            <person name="Andreopoulos B."/>
            <person name="Baker S."/>
            <person name="Barry K."/>
            <person name="Bills G."/>
            <person name="Bluhm B."/>
            <person name="Cannon C."/>
            <person name="Castanera R."/>
            <person name="Culley D."/>
            <person name="Daum C."/>
            <person name="Ezra D."/>
            <person name="Gonzalez J."/>
            <person name="Henrissat B."/>
            <person name="Kuo A."/>
            <person name="Liang C."/>
            <person name="Lipzen A."/>
            <person name="Lutzoni F."/>
            <person name="Magnuson J."/>
            <person name="Mondo S."/>
            <person name="Nolan M."/>
            <person name="Ohm R."/>
            <person name="Pangilinan J."/>
            <person name="Park H.-J."/>
            <person name="Ramirez L."/>
            <person name="Alfaro M."/>
            <person name="Sun H."/>
            <person name="Tritt A."/>
            <person name="Yoshinaga Y."/>
            <person name="Zwiers L.-H."/>
            <person name="Turgeon B."/>
            <person name="Goodwin S."/>
            <person name="Spatafora J."/>
            <person name="Crous P."/>
            <person name="Grigoriev I."/>
        </authorList>
    </citation>
    <scope>NUCLEOTIDE SEQUENCE</scope>
    <source>
        <strain evidence="2">CBS 260.36</strain>
    </source>
</reference>
<dbReference type="GO" id="GO:0005762">
    <property type="term" value="C:mitochondrial large ribosomal subunit"/>
    <property type="evidence" value="ECO:0007669"/>
    <property type="project" value="TreeGrafter"/>
</dbReference>
<dbReference type="EMBL" id="ML996082">
    <property type="protein sequence ID" value="KAF2155827.1"/>
    <property type="molecule type" value="Genomic_DNA"/>
</dbReference>
<feature type="compositionally biased region" description="Low complexity" evidence="1">
    <location>
        <begin position="1"/>
        <end position="14"/>
    </location>
</feature>
<evidence type="ECO:0008006" key="4">
    <source>
        <dbReference type="Google" id="ProtNLM"/>
    </source>
</evidence>
<evidence type="ECO:0000256" key="1">
    <source>
        <dbReference type="SAM" id="MobiDB-lite"/>
    </source>
</evidence>
<feature type="compositionally biased region" description="Low complexity" evidence="1">
    <location>
        <begin position="74"/>
        <end position="88"/>
    </location>
</feature>
<protein>
    <recommendedName>
        <fullName evidence="4">Mitochondrial ribosomal protein subunit L20</fullName>
    </recommendedName>
</protein>
<name>A0A9P4J5K6_9PEZI</name>
<feature type="region of interest" description="Disordered" evidence="1">
    <location>
        <begin position="63"/>
        <end position="88"/>
    </location>
</feature>